<evidence type="ECO:0000313" key="9">
    <source>
        <dbReference type="Proteomes" id="UP000698963"/>
    </source>
</evidence>
<evidence type="ECO:0000256" key="6">
    <source>
        <dbReference type="ARBA" id="ARBA00047561"/>
    </source>
</evidence>
<name>A0A921AXH9_9BACT</name>
<keyword evidence="5" id="KW-0627">Porphyrin biosynthesis</keyword>
<protein>
    <recommendedName>
        <fullName evidence="2">precorrin-2 dehydrogenase</fullName>
        <ecNumber evidence="2">1.3.1.76</ecNumber>
    </recommendedName>
</protein>
<evidence type="ECO:0000256" key="4">
    <source>
        <dbReference type="ARBA" id="ARBA00023027"/>
    </source>
</evidence>
<dbReference type="GO" id="GO:0043115">
    <property type="term" value="F:precorrin-2 dehydrogenase activity"/>
    <property type="evidence" value="ECO:0007669"/>
    <property type="project" value="UniProtKB-EC"/>
</dbReference>
<evidence type="ECO:0000313" key="8">
    <source>
        <dbReference type="EMBL" id="HJD97588.1"/>
    </source>
</evidence>
<dbReference type="SUPFAM" id="SSF75615">
    <property type="entry name" value="Siroheme synthase middle domains-like"/>
    <property type="match status" value="1"/>
</dbReference>
<dbReference type="RefSeq" id="WP_304122638.1">
    <property type="nucleotide sequence ID" value="NZ_DYZA01000164.1"/>
</dbReference>
<dbReference type="AlphaFoldDB" id="A0A921AXH9"/>
<evidence type="ECO:0000259" key="7">
    <source>
        <dbReference type="Pfam" id="PF14824"/>
    </source>
</evidence>
<dbReference type="InterPro" id="IPR006367">
    <property type="entry name" value="Sirohaem_synthase_N"/>
</dbReference>
<comment type="catalytic activity">
    <reaction evidence="6">
        <text>precorrin-2 + NAD(+) = sirohydrochlorin + NADH + 2 H(+)</text>
        <dbReference type="Rhea" id="RHEA:15613"/>
        <dbReference type="ChEBI" id="CHEBI:15378"/>
        <dbReference type="ChEBI" id="CHEBI:57540"/>
        <dbReference type="ChEBI" id="CHEBI:57945"/>
        <dbReference type="ChEBI" id="CHEBI:58351"/>
        <dbReference type="ChEBI" id="CHEBI:58827"/>
        <dbReference type="EC" id="1.3.1.76"/>
    </reaction>
</comment>
<dbReference type="EC" id="1.3.1.76" evidence="2"/>
<accession>A0A921AXH9</accession>
<evidence type="ECO:0000256" key="2">
    <source>
        <dbReference type="ARBA" id="ARBA00012400"/>
    </source>
</evidence>
<dbReference type="SUPFAM" id="SSF51735">
    <property type="entry name" value="NAD(P)-binding Rossmann-fold domains"/>
    <property type="match status" value="1"/>
</dbReference>
<dbReference type="InterPro" id="IPR036291">
    <property type="entry name" value="NAD(P)-bd_dom_sf"/>
</dbReference>
<dbReference type="GO" id="GO:0019354">
    <property type="term" value="P:siroheme biosynthetic process"/>
    <property type="evidence" value="ECO:0007669"/>
    <property type="project" value="InterPro"/>
</dbReference>
<feature type="domain" description="Siroheme synthase central" evidence="7">
    <location>
        <begin position="128"/>
        <end position="153"/>
    </location>
</feature>
<dbReference type="PANTHER" id="PTHR35330:SF1">
    <property type="entry name" value="SIROHEME BIOSYNTHESIS PROTEIN MET8"/>
    <property type="match status" value="1"/>
</dbReference>
<comment type="caution">
    <text evidence="8">The sequence shown here is derived from an EMBL/GenBank/DDBJ whole genome shotgun (WGS) entry which is preliminary data.</text>
</comment>
<dbReference type="InterPro" id="IPR028161">
    <property type="entry name" value="Met8-like"/>
</dbReference>
<proteinExistence type="predicted"/>
<dbReference type="InterPro" id="IPR028281">
    <property type="entry name" value="Sirohaem_synthase_central"/>
</dbReference>
<comment type="pathway">
    <text evidence="1">Porphyrin-containing compound metabolism; siroheme biosynthesis; sirohydrochlorin from precorrin-2: step 1/1.</text>
</comment>
<evidence type="ECO:0000256" key="5">
    <source>
        <dbReference type="ARBA" id="ARBA00023244"/>
    </source>
</evidence>
<dbReference type="Pfam" id="PF13241">
    <property type="entry name" value="NAD_binding_7"/>
    <property type="match status" value="1"/>
</dbReference>
<dbReference type="Gene3D" id="3.40.50.720">
    <property type="entry name" value="NAD(P)-binding Rossmann-like Domain"/>
    <property type="match status" value="1"/>
</dbReference>
<sequence length="235" mass="24784">MRYYPLFLDLADARCLVVGAGPVGRRKIASLLACRPQSVLVLDPALDEKALEKAVSGLPCEALSWERRAFRPQDAEHKTLVFAATPSAAVNSAVAGLCRSLGILCNVAGPLEEGAGGNFLVPAHVEEGPLTLALSTGGCSPALARALKEDLARWIQGGYASLALLLKALRPKLLALNLGSDADAEIFRTLCAQPLRGQLMDALSRADHAAVDAMLAPHLPPALSFSAKEFFHGLD</sequence>
<dbReference type="PANTHER" id="PTHR35330">
    <property type="entry name" value="SIROHEME BIOSYNTHESIS PROTEIN MET8"/>
    <property type="match status" value="1"/>
</dbReference>
<dbReference type="Proteomes" id="UP000698963">
    <property type="component" value="Unassembled WGS sequence"/>
</dbReference>
<dbReference type="EMBL" id="DYZA01000164">
    <property type="protein sequence ID" value="HJD97588.1"/>
    <property type="molecule type" value="Genomic_DNA"/>
</dbReference>
<organism evidence="8 9">
    <name type="scientific">Mailhella massiliensis</name>
    <dbReference type="NCBI Taxonomy" id="1903261"/>
    <lineage>
        <taxon>Bacteria</taxon>
        <taxon>Pseudomonadati</taxon>
        <taxon>Thermodesulfobacteriota</taxon>
        <taxon>Desulfovibrionia</taxon>
        <taxon>Desulfovibrionales</taxon>
        <taxon>Desulfovibrionaceae</taxon>
        <taxon>Mailhella</taxon>
    </lineage>
</organism>
<dbReference type="Pfam" id="PF14824">
    <property type="entry name" value="Sirohm_synth_M"/>
    <property type="match status" value="1"/>
</dbReference>
<evidence type="ECO:0000256" key="1">
    <source>
        <dbReference type="ARBA" id="ARBA00005010"/>
    </source>
</evidence>
<reference evidence="8" key="1">
    <citation type="journal article" date="2021" name="PeerJ">
        <title>Extensive microbial diversity within the chicken gut microbiome revealed by metagenomics and culture.</title>
        <authorList>
            <person name="Gilroy R."/>
            <person name="Ravi A."/>
            <person name="Getino M."/>
            <person name="Pursley I."/>
            <person name="Horton D.L."/>
            <person name="Alikhan N.F."/>
            <person name="Baker D."/>
            <person name="Gharbi K."/>
            <person name="Hall N."/>
            <person name="Watson M."/>
            <person name="Adriaenssens E.M."/>
            <person name="Foster-Nyarko E."/>
            <person name="Jarju S."/>
            <person name="Secka A."/>
            <person name="Antonio M."/>
            <person name="Oren A."/>
            <person name="Chaudhuri R.R."/>
            <person name="La Ragione R."/>
            <person name="Hildebrand F."/>
            <person name="Pallen M.J."/>
        </authorList>
    </citation>
    <scope>NUCLEOTIDE SEQUENCE</scope>
    <source>
        <strain evidence="8">ChiGjej2B2-19336</strain>
    </source>
</reference>
<dbReference type="Gene3D" id="3.30.160.110">
    <property type="entry name" value="Siroheme synthase, domain 2"/>
    <property type="match status" value="1"/>
</dbReference>
<dbReference type="NCBIfam" id="TIGR01470">
    <property type="entry name" value="cysG_Nterm"/>
    <property type="match status" value="1"/>
</dbReference>
<evidence type="ECO:0000256" key="3">
    <source>
        <dbReference type="ARBA" id="ARBA00023002"/>
    </source>
</evidence>
<keyword evidence="4" id="KW-0520">NAD</keyword>
<reference evidence="8" key="2">
    <citation type="submission" date="2021-09" db="EMBL/GenBank/DDBJ databases">
        <authorList>
            <person name="Gilroy R."/>
        </authorList>
    </citation>
    <scope>NUCLEOTIDE SEQUENCE</scope>
    <source>
        <strain evidence="8">ChiGjej2B2-19336</strain>
    </source>
</reference>
<gene>
    <name evidence="8" type="ORF">K8W16_08090</name>
</gene>
<dbReference type="GO" id="GO:0004325">
    <property type="term" value="F:ferrochelatase activity"/>
    <property type="evidence" value="ECO:0007669"/>
    <property type="project" value="InterPro"/>
</dbReference>
<keyword evidence="3" id="KW-0560">Oxidoreductase</keyword>